<dbReference type="Proteomes" id="UP000192418">
    <property type="component" value="Unassembled WGS sequence"/>
</dbReference>
<dbReference type="Pfam" id="PF04851">
    <property type="entry name" value="ResIII"/>
    <property type="match status" value="1"/>
</dbReference>
<dbReference type="InterPro" id="IPR014001">
    <property type="entry name" value="Helicase_ATP-bd"/>
</dbReference>
<dbReference type="PANTHER" id="PTHR47396">
    <property type="entry name" value="TYPE I RESTRICTION ENZYME ECOKI R PROTEIN"/>
    <property type="match status" value="1"/>
</dbReference>
<dbReference type="SMART" id="SM00487">
    <property type="entry name" value="DEXDc"/>
    <property type="match status" value="1"/>
</dbReference>
<feature type="domain" description="Helicase ATP-binding" evidence="1">
    <location>
        <begin position="110"/>
        <end position="258"/>
    </location>
</feature>
<dbReference type="InterPro" id="IPR027417">
    <property type="entry name" value="P-loop_NTPase"/>
</dbReference>
<dbReference type="CDD" id="cd17926">
    <property type="entry name" value="DEXHc_RE"/>
    <property type="match status" value="1"/>
</dbReference>
<evidence type="ECO:0000259" key="2">
    <source>
        <dbReference type="PROSITE" id="PS51194"/>
    </source>
</evidence>
<dbReference type="SUPFAM" id="SSF52540">
    <property type="entry name" value="P-loop containing nucleoside triphosphate hydrolases"/>
    <property type="match status" value="2"/>
</dbReference>
<dbReference type="InterPro" id="IPR050742">
    <property type="entry name" value="Helicase_Restrict-Modif_Enz"/>
</dbReference>
<accession>A0A1W2BNY6</accession>
<dbReference type="GO" id="GO:0016787">
    <property type="term" value="F:hydrolase activity"/>
    <property type="evidence" value="ECO:0007669"/>
    <property type="project" value="InterPro"/>
</dbReference>
<dbReference type="Gene3D" id="3.40.50.300">
    <property type="entry name" value="P-loop containing nucleotide triphosphate hydrolases"/>
    <property type="match status" value="2"/>
</dbReference>
<evidence type="ECO:0000313" key="4">
    <source>
        <dbReference type="Proteomes" id="UP000192418"/>
    </source>
</evidence>
<keyword evidence="3" id="KW-0378">Hydrolase</keyword>
<dbReference type="PROSITE" id="PS51192">
    <property type="entry name" value="HELICASE_ATP_BIND_1"/>
    <property type="match status" value="1"/>
</dbReference>
<dbReference type="Pfam" id="PF00271">
    <property type="entry name" value="Helicase_C"/>
    <property type="match status" value="1"/>
</dbReference>
<dbReference type="PANTHER" id="PTHR47396:SF1">
    <property type="entry name" value="ATP-DEPENDENT HELICASE IRC3-RELATED"/>
    <property type="match status" value="1"/>
</dbReference>
<feature type="domain" description="Helicase C-terminal" evidence="2">
    <location>
        <begin position="310"/>
        <end position="455"/>
    </location>
</feature>
<keyword evidence="4" id="KW-1185">Reference proteome</keyword>
<dbReference type="GO" id="GO:0036121">
    <property type="term" value="F:double-stranded DNA helicase activity"/>
    <property type="evidence" value="ECO:0007669"/>
    <property type="project" value="TreeGrafter"/>
</dbReference>
<proteinExistence type="predicted"/>
<name>A0A1W2BNY6_9BACT</name>
<dbReference type="InterPro" id="IPR001650">
    <property type="entry name" value="Helicase_C-like"/>
</dbReference>
<dbReference type="GO" id="GO:0061749">
    <property type="term" value="F:forked DNA-dependent helicase activity"/>
    <property type="evidence" value="ECO:0007669"/>
    <property type="project" value="TreeGrafter"/>
</dbReference>
<keyword evidence="3" id="KW-0067">ATP-binding</keyword>
<keyword evidence="3" id="KW-0547">Nucleotide-binding</keyword>
<dbReference type="OrthoDB" id="9804086at2"/>
<reference evidence="3 4" key="1">
    <citation type="submission" date="2017-04" db="EMBL/GenBank/DDBJ databases">
        <authorList>
            <person name="Afonso C.L."/>
            <person name="Miller P.J."/>
            <person name="Scott M.A."/>
            <person name="Spackman E."/>
            <person name="Goraichik I."/>
            <person name="Dimitrov K.M."/>
            <person name="Suarez D.L."/>
            <person name="Swayne D.E."/>
        </authorList>
    </citation>
    <scope>NUCLEOTIDE SEQUENCE [LARGE SCALE GENOMIC DNA]</scope>
    <source>
        <strain evidence="3 4">DSM 3385</strain>
    </source>
</reference>
<organism evidence="3 4">
    <name type="scientific">Desulfocicer vacuolatum DSM 3385</name>
    <dbReference type="NCBI Taxonomy" id="1121400"/>
    <lineage>
        <taxon>Bacteria</taxon>
        <taxon>Pseudomonadati</taxon>
        <taxon>Thermodesulfobacteriota</taxon>
        <taxon>Desulfobacteria</taxon>
        <taxon>Desulfobacterales</taxon>
        <taxon>Desulfobacteraceae</taxon>
        <taxon>Desulfocicer</taxon>
    </lineage>
</organism>
<dbReference type="PROSITE" id="PS51194">
    <property type="entry name" value="HELICASE_CTER"/>
    <property type="match status" value="1"/>
</dbReference>
<evidence type="ECO:0000313" key="3">
    <source>
        <dbReference type="EMBL" id="SMC74665.1"/>
    </source>
</evidence>
<dbReference type="GO" id="GO:0000403">
    <property type="term" value="F:Y-form DNA binding"/>
    <property type="evidence" value="ECO:0007669"/>
    <property type="project" value="TreeGrafter"/>
</dbReference>
<dbReference type="SMART" id="SM00490">
    <property type="entry name" value="HELICc"/>
    <property type="match status" value="1"/>
</dbReference>
<dbReference type="InterPro" id="IPR006935">
    <property type="entry name" value="Helicase/UvrB_N"/>
</dbReference>
<sequence>MEFKLKSNLFLKGAKVETERKLISLLTLPNPTYHQAEKLGKWTGNLDRIIRFFTKMPGGGLMIPRGFAEPAYRVCQEHGEDIQITDNRLELEPVEFDFTGKLRPFQETGIQTMLTRSDGIMVFPTGGGKTVAMLSLITRRRQPTLVIVDKKELVYQWRDRAVQFLGMDPEEIGIIGGGIFQIKNRLTIGTIQTITKRLDDIKELFGFIVVDECHKAGAQSFRETIGKLPARYIAGCTATPFRDDGLTAAISFYLGQVRYSIGKDELLDHGYLCEAKYQQISTDFFTMMDASAQYTKVMGQLVADTPRNRLICQTIADTAIDGLSLILSGRVDHCQALKDMLEDHGIEAVVLTGKTPKKERKQIFDRIARGNITHIISTTALLKEGFDLPVLQNLYLAYPVKWKGSVIQMIGRILRPAPGKDTALIYDFIDPAVGVLGNSARIRAGVYRNEGIKAA</sequence>
<dbReference type="GO" id="GO:0005524">
    <property type="term" value="F:ATP binding"/>
    <property type="evidence" value="ECO:0007669"/>
    <property type="project" value="InterPro"/>
</dbReference>
<dbReference type="EMBL" id="FWXY01000009">
    <property type="protein sequence ID" value="SMC74665.1"/>
    <property type="molecule type" value="Genomic_DNA"/>
</dbReference>
<dbReference type="AlphaFoldDB" id="A0A1W2BNY6"/>
<dbReference type="STRING" id="1121400.SAMN02746065_10920"/>
<protein>
    <submittedName>
        <fullName evidence="3">Superfamily II DNA or RNA helicase</fullName>
    </submittedName>
</protein>
<evidence type="ECO:0000259" key="1">
    <source>
        <dbReference type="PROSITE" id="PS51192"/>
    </source>
</evidence>
<keyword evidence="3" id="KW-0347">Helicase</keyword>
<gene>
    <name evidence="3" type="ORF">SAMN02746065_10920</name>
</gene>